<protein>
    <recommendedName>
        <fullName evidence="4">Avirulence Effector AvrLm4-7 domain-containing protein</fullName>
    </recommendedName>
</protein>
<evidence type="ECO:0000313" key="2">
    <source>
        <dbReference type="EMBL" id="KAF2280123.1"/>
    </source>
</evidence>
<dbReference type="EMBL" id="ML986485">
    <property type="protein sequence ID" value="KAF2280123.1"/>
    <property type="molecule type" value="Genomic_DNA"/>
</dbReference>
<dbReference type="Proteomes" id="UP000800097">
    <property type="component" value="Unassembled WGS sequence"/>
</dbReference>
<feature type="signal peptide" evidence="1">
    <location>
        <begin position="1"/>
        <end position="25"/>
    </location>
</feature>
<dbReference type="AlphaFoldDB" id="A0A6A6JVJ2"/>
<keyword evidence="1" id="KW-0732">Signal</keyword>
<dbReference type="GeneID" id="54550719"/>
<keyword evidence="3" id="KW-1185">Reference proteome</keyword>
<evidence type="ECO:0000313" key="3">
    <source>
        <dbReference type="Proteomes" id="UP000800097"/>
    </source>
</evidence>
<sequence>MVTLSKPTFVTMALIASLLAPQVHGWSVGLWSTANSCGQSGAADTTRGGDSAVSSSCQGFGFNEIQAIEVTDWADNCKIVAYDSWSCDNVLEEFTKDKYPPSQADPNWTCINNLRNHENLVNWQAFKYECA</sequence>
<evidence type="ECO:0008006" key="4">
    <source>
        <dbReference type="Google" id="ProtNLM"/>
    </source>
</evidence>
<accession>A0A6A6JVJ2</accession>
<gene>
    <name evidence="2" type="ORF">EI97DRAFT_429880</name>
</gene>
<evidence type="ECO:0000256" key="1">
    <source>
        <dbReference type="SAM" id="SignalP"/>
    </source>
</evidence>
<feature type="chain" id="PRO_5025334693" description="Avirulence Effector AvrLm4-7 domain-containing protein" evidence="1">
    <location>
        <begin position="26"/>
        <end position="131"/>
    </location>
</feature>
<organism evidence="2 3">
    <name type="scientific">Westerdykella ornata</name>
    <dbReference type="NCBI Taxonomy" id="318751"/>
    <lineage>
        <taxon>Eukaryota</taxon>
        <taxon>Fungi</taxon>
        <taxon>Dikarya</taxon>
        <taxon>Ascomycota</taxon>
        <taxon>Pezizomycotina</taxon>
        <taxon>Dothideomycetes</taxon>
        <taxon>Pleosporomycetidae</taxon>
        <taxon>Pleosporales</taxon>
        <taxon>Sporormiaceae</taxon>
        <taxon>Westerdykella</taxon>
    </lineage>
</organism>
<name>A0A6A6JVJ2_WESOR</name>
<proteinExistence type="predicted"/>
<dbReference type="OrthoDB" id="3789428at2759"/>
<dbReference type="RefSeq" id="XP_033657661.1">
    <property type="nucleotide sequence ID" value="XM_033797544.1"/>
</dbReference>
<reference evidence="2" key="1">
    <citation type="journal article" date="2020" name="Stud. Mycol.">
        <title>101 Dothideomycetes genomes: a test case for predicting lifestyles and emergence of pathogens.</title>
        <authorList>
            <person name="Haridas S."/>
            <person name="Albert R."/>
            <person name="Binder M."/>
            <person name="Bloem J."/>
            <person name="Labutti K."/>
            <person name="Salamov A."/>
            <person name="Andreopoulos B."/>
            <person name="Baker S."/>
            <person name="Barry K."/>
            <person name="Bills G."/>
            <person name="Bluhm B."/>
            <person name="Cannon C."/>
            <person name="Castanera R."/>
            <person name="Culley D."/>
            <person name="Daum C."/>
            <person name="Ezra D."/>
            <person name="Gonzalez J."/>
            <person name="Henrissat B."/>
            <person name="Kuo A."/>
            <person name="Liang C."/>
            <person name="Lipzen A."/>
            <person name="Lutzoni F."/>
            <person name="Magnuson J."/>
            <person name="Mondo S."/>
            <person name="Nolan M."/>
            <person name="Ohm R."/>
            <person name="Pangilinan J."/>
            <person name="Park H.-J."/>
            <person name="Ramirez L."/>
            <person name="Alfaro M."/>
            <person name="Sun H."/>
            <person name="Tritt A."/>
            <person name="Yoshinaga Y."/>
            <person name="Zwiers L.-H."/>
            <person name="Turgeon B."/>
            <person name="Goodwin S."/>
            <person name="Spatafora J."/>
            <person name="Crous P."/>
            <person name="Grigoriev I."/>
        </authorList>
    </citation>
    <scope>NUCLEOTIDE SEQUENCE</scope>
    <source>
        <strain evidence="2">CBS 379.55</strain>
    </source>
</reference>